<keyword evidence="2" id="KW-0175">Coiled coil</keyword>
<proteinExistence type="inferred from homology"/>
<sequence length="230" mass="26419">MFKIGSLIEYLKRETALNALEKTVKHVKKVQECVKELEKGLIMLLKEKDLKKTHDIFHNVDLLEGEADDLRRGLQRDISKGELDPNVRQNLSHLIKRIDDVANCCNGVARRIATVPVKFWEQSSEETINLIIDIMKTTVTCGEFLDKIVIDFVEERKNVKEIASQINKHEHQIDLLNIKLRRSLQETHYDVNFFTIFTVGNIFDILEAISDSIEGVADYIMVLLTSVEGI</sequence>
<dbReference type="PANTHER" id="PTHR36536">
    <property type="entry name" value="UPF0111 PROTEIN HI_1603"/>
    <property type="match status" value="1"/>
</dbReference>
<dbReference type="SUPFAM" id="SSF109755">
    <property type="entry name" value="PhoU-like"/>
    <property type="match status" value="1"/>
</dbReference>
<evidence type="ECO:0000256" key="2">
    <source>
        <dbReference type="SAM" id="Coils"/>
    </source>
</evidence>
<dbReference type="Pfam" id="PF01865">
    <property type="entry name" value="PhoU_div"/>
    <property type="match status" value="1"/>
</dbReference>
<feature type="coiled-coil region" evidence="2">
    <location>
        <begin position="159"/>
        <end position="186"/>
    </location>
</feature>
<accession>X1ALK2</accession>
<evidence type="ECO:0008006" key="4">
    <source>
        <dbReference type="Google" id="ProtNLM"/>
    </source>
</evidence>
<dbReference type="AlphaFoldDB" id="X1ALK2"/>
<protein>
    <recommendedName>
        <fullName evidence="4">DUF47 family protein</fullName>
    </recommendedName>
</protein>
<evidence type="ECO:0000313" key="3">
    <source>
        <dbReference type="EMBL" id="GAG83419.1"/>
    </source>
</evidence>
<comment type="similarity">
    <text evidence="1">Belongs to the UPF0111 family.</text>
</comment>
<gene>
    <name evidence="3" type="ORF">S01H4_21904</name>
</gene>
<dbReference type="Gene3D" id="1.20.58.220">
    <property type="entry name" value="Phosphate transport system protein phou homolog 2, domain 2"/>
    <property type="match status" value="1"/>
</dbReference>
<dbReference type="EMBL" id="BART01009974">
    <property type="protein sequence ID" value="GAG83419.1"/>
    <property type="molecule type" value="Genomic_DNA"/>
</dbReference>
<evidence type="ECO:0000256" key="1">
    <source>
        <dbReference type="ARBA" id="ARBA00008591"/>
    </source>
</evidence>
<dbReference type="PANTHER" id="PTHR36536:SF3">
    <property type="entry name" value="UPF0111 PROTEIN HI_1603"/>
    <property type="match status" value="1"/>
</dbReference>
<organism evidence="3">
    <name type="scientific">marine sediment metagenome</name>
    <dbReference type="NCBI Taxonomy" id="412755"/>
    <lineage>
        <taxon>unclassified sequences</taxon>
        <taxon>metagenomes</taxon>
        <taxon>ecological metagenomes</taxon>
    </lineage>
</organism>
<name>X1ALK2_9ZZZZ</name>
<comment type="caution">
    <text evidence="3">The sequence shown here is derived from an EMBL/GenBank/DDBJ whole genome shotgun (WGS) entry which is preliminary data.</text>
</comment>
<reference evidence="3" key="1">
    <citation type="journal article" date="2014" name="Front. Microbiol.">
        <title>High frequency of phylogenetically diverse reductive dehalogenase-homologous genes in deep subseafloor sedimentary metagenomes.</title>
        <authorList>
            <person name="Kawai M."/>
            <person name="Futagami T."/>
            <person name="Toyoda A."/>
            <person name="Takaki Y."/>
            <person name="Nishi S."/>
            <person name="Hori S."/>
            <person name="Arai W."/>
            <person name="Tsubouchi T."/>
            <person name="Morono Y."/>
            <person name="Uchiyama I."/>
            <person name="Ito T."/>
            <person name="Fujiyama A."/>
            <person name="Inagaki F."/>
            <person name="Takami H."/>
        </authorList>
    </citation>
    <scope>NUCLEOTIDE SEQUENCE</scope>
    <source>
        <strain evidence="3">Expedition CK06-06</strain>
    </source>
</reference>
<dbReference type="InterPro" id="IPR038078">
    <property type="entry name" value="PhoU-like_sf"/>
</dbReference>
<dbReference type="InterPro" id="IPR018445">
    <property type="entry name" value="Put_Phosphate_transp_reg"/>
</dbReference>
<dbReference type="InterPro" id="IPR002727">
    <property type="entry name" value="DUF47"/>
</dbReference>